<gene>
    <name evidence="1" type="ORF">ABSL23_15895</name>
</gene>
<geneLocation type="plasmid" evidence="1">
    <name>pNMX12-1_211</name>
</geneLocation>
<evidence type="ECO:0000313" key="1">
    <source>
        <dbReference type="EMBL" id="XCF18209.1"/>
    </source>
</evidence>
<dbReference type="GeneID" id="91110664"/>
<organism evidence="1">
    <name type="scientific">Halobacterium sp. NMX12-1</name>
    <dbReference type="NCBI Taxonomy" id="3166650"/>
    <lineage>
        <taxon>Archaea</taxon>
        <taxon>Methanobacteriati</taxon>
        <taxon>Methanobacteriota</taxon>
        <taxon>Stenosarchaea group</taxon>
        <taxon>Halobacteria</taxon>
        <taxon>Halobacteriales</taxon>
        <taxon>Halobacteriaceae</taxon>
        <taxon>Halobacterium</taxon>
    </lineage>
</organism>
<keyword evidence="1" id="KW-0614">Plasmid</keyword>
<sequence>MLPVESPALKKAGYTNPTVLYVIFADGQVYADHDRHALVRELPGRNDWLHDHLKRLRSEVMA</sequence>
<name>A0AAU8CGR3_9EURY</name>
<dbReference type="KEGG" id="hanx:ABSL23_15895"/>
<dbReference type="EMBL" id="CP159205">
    <property type="protein sequence ID" value="XCF18209.1"/>
    <property type="molecule type" value="Genomic_DNA"/>
</dbReference>
<protein>
    <submittedName>
        <fullName evidence="1">Uncharacterized protein</fullName>
    </submittedName>
</protein>
<dbReference type="RefSeq" id="WP_353635528.1">
    <property type="nucleotide sequence ID" value="NZ_CP159205.1"/>
</dbReference>
<dbReference type="AlphaFoldDB" id="A0AAU8CGR3"/>
<reference evidence="1" key="1">
    <citation type="submission" date="2024-06" db="EMBL/GenBank/DDBJ databases">
        <title>Genome Sequence of an extremely halophilic archaeon isolated from Permian era halite, Salado Formation, Carlsbad, New Mexico: Halobacterium sp. strain NMX12-1.</title>
        <authorList>
            <person name="Sotoa L."/>
            <person name="DasSarma P."/>
            <person name="Anton B.P."/>
            <person name="Vincze T."/>
            <person name="Verma I."/>
            <person name="Eralp B."/>
            <person name="Powers D.W."/>
            <person name="Dozier B.L."/>
            <person name="Roberts R.J."/>
            <person name="DasSarma S."/>
        </authorList>
    </citation>
    <scope>NUCLEOTIDE SEQUENCE</scope>
    <source>
        <strain evidence="1">NMX12-1</strain>
        <plasmid evidence="1">pNMX12-1_211</plasmid>
    </source>
</reference>
<proteinExistence type="predicted"/>
<accession>A0AAU8CGR3</accession>